<dbReference type="InterPro" id="IPR037185">
    <property type="entry name" value="EmrE-like"/>
</dbReference>
<evidence type="ECO:0000313" key="11">
    <source>
        <dbReference type="Proteomes" id="UP000191040"/>
    </source>
</evidence>
<feature type="transmembrane region" description="Helical" evidence="8">
    <location>
        <begin position="79"/>
        <end position="99"/>
    </location>
</feature>
<dbReference type="PANTHER" id="PTHR22911:SF137">
    <property type="entry name" value="SOLUTE CARRIER FAMILY 35 MEMBER G2-RELATED"/>
    <property type="match status" value="1"/>
</dbReference>
<keyword evidence="3" id="KW-0813">Transport</keyword>
<keyword evidence="6 8" id="KW-1133">Transmembrane helix</keyword>
<sequence length="315" mass="34342">MLSKHVATTNTDSKSGLIYGSAAYLCWGFFPLYWPLLDPASPLEVLAHRIVWTLVFCVGLLTITRKWGAYRSILRQRRLMVPLAMASVVITVNWGAFIWGVTNGHVIETSLGYFINPLMTVLLGVFLLGENLRRLQWVAVGLGTLAVVVLTVDYGRPPWVALVLATSFATYGFLKKRANLGTIEALSVETTILTPFAIAYLVFLGTAGTLAFGNEGALNTVLLMGTGVVTGIPLLMFGAAATRLTLTTIGILQYLGPILQFIFGLTIFGEEMGTARWIGFVMVWSALVIFTYDAMSTRRRAKRTADECAAESTAI</sequence>
<evidence type="ECO:0000256" key="7">
    <source>
        <dbReference type="ARBA" id="ARBA00023136"/>
    </source>
</evidence>
<comment type="subcellular location">
    <subcellularLocation>
        <location evidence="1">Cell membrane</location>
        <topology evidence="1">Multi-pass membrane protein</topology>
    </subcellularLocation>
</comment>
<feature type="transmembrane region" description="Helical" evidence="8">
    <location>
        <begin position="158"/>
        <end position="174"/>
    </location>
</feature>
<dbReference type="GO" id="GO:0005886">
    <property type="term" value="C:plasma membrane"/>
    <property type="evidence" value="ECO:0007669"/>
    <property type="project" value="UniProtKB-SubCell"/>
</dbReference>
<dbReference type="InterPro" id="IPR004626">
    <property type="entry name" value="RarD"/>
</dbReference>
<evidence type="ECO:0000256" key="5">
    <source>
        <dbReference type="ARBA" id="ARBA00022692"/>
    </source>
</evidence>
<keyword evidence="11" id="KW-1185">Reference proteome</keyword>
<keyword evidence="5 8" id="KW-0812">Transmembrane</keyword>
<feature type="transmembrane region" description="Helical" evidence="8">
    <location>
        <begin position="46"/>
        <end position="67"/>
    </location>
</feature>
<evidence type="ECO:0000259" key="9">
    <source>
        <dbReference type="Pfam" id="PF00892"/>
    </source>
</evidence>
<dbReference type="SUPFAM" id="SSF103481">
    <property type="entry name" value="Multidrug resistance efflux transporter EmrE"/>
    <property type="match status" value="2"/>
</dbReference>
<dbReference type="Pfam" id="PF00892">
    <property type="entry name" value="EamA"/>
    <property type="match status" value="1"/>
</dbReference>
<accession>A0A1T4YWM3</accession>
<reference evidence="11" key="1">
    <citation type="submission" date="2017-02" db="EMBL/GenBank/DDBJ databases">
        <authorList>
            <person name="Varghese N."/>
            <person name="Submissions S."/>
        </authorList>
    </citation>
    <scope>NUCLEOTIDE SEQUENCE [LARGE SCALE GENOMIC DNA]</scope>
    <source>
        <strain evidence="11">9H-4</strain>
    </source>
</reference>
<feature type="transmembrane region" description="Helical" evidence="8">
    <location>
        <begin position="16"/>
        <end position="34"/>
    </location>
</feature>
<evidence type="ECO:0000256" key="3">
    <source>
        <dbReference type="ARBA" id="ARBA00022448"/>
    </source>
</evidence>
<feature type="transmembrane region" description="Helical" evidence="8">
    <location>
        <begin position="135"/>
        <end position="152"/>
    </location>
</feature>
<dbReference type="EMBL" id="LT796768">
    <property type="protein sequence ID" value="SKB05691.1"/>
    <property type="molecule type" value="Genomic_DNA"/>
</dbReference>
<evidence type="ECO:0000256" key="2">
    <source>
        <dbReference type="ARBA" id="ARBA00007362"/>
    </source>
</evidence>
<evidence type="ECO:0000256" key="8">
    <source>
        <dbReference type="SAM" id="Phobius"/>
    </source>
</evidence>
<feature type="transmembrane region" description="Helical" evidence="8">
    <location>
        <begin position="218"/>
        <end position="239"/>
    </location>
</feature>
<feature type="transmembrane region" description="Helical" evidence="8">
    <location>
        <begin position="111"/>
        <end position="128"/>
    </location>
</feature>
<feature type="transmembrane region" description="Helical" evidence="8">
    <location>
        <begin position="186"/>
        <end position="212"/>
    </location>
</feature>
<protein>
    <submittedName>
        <fullName evidence="10">Chloramphenicol-sensitive protein RarD</fullName>
    </submittedName>
</protein>
<feature type="transmembrane region" description="Helical" evidence="8">
    <location>
        <begin position="275"/>
        <end position="295"/>
    </location>
</feature>
<proteinExistence type="inferred from homology"/>
<dbReference type="NCBIfam" id="TIGR00688">
    <property type="entry name" value="rarD"/>
    <property type="match status" value="1"/>
</dbReference>
<evidence type="ECO:0000256" key="1">
    <source>
        <dbReference type="ARBA" id="ARBA00004651"/>
    </source>
</evidence>
<evidence type="ECO:0000313" key="10">
    <source>
        <dbReference type="EMBL" id="SKB05691.1"/>
    </source>
</evidence>
<evidence type="ECO:0000256" key="4">
    <source>
        <dbReference type="ARBA" id="ARBA00022475"/>
    </source>
</evidence>
<dbReference type="PANTHER" id="PTHR22911">
    <property type="entry name" value="ACYL-MALONYL CONDENSING ENZYME-RELATED"/>
    <property type="match status" value="1"/>
</dbReference>
<keyword evidence="4" id="KW-1003">Cell membrane</keyword>
<name>A0A1T4YWM3_9ACTN</name>
<evidence type="ECO:0000256" key="6">
    <source>
        <dbReference type="ARBA" id="ARBA00022989"/>
    </source>
</evidence>
<feature type="domain" description="EamA" evidence="9">
    <location>
        <begin position="15"/>
        <end position="151"/>
    </location>
</feature>
<keyword evidence="7 8" id="KW-0472">Membrane</keyword>
<dbReference type="Proteomes" id="UP000191040">
    <property type="component" value="Chromosome I"/>
</dbReference>
<feature type="transmembrane region" description="Helical" evidence="8">
    <location>
        <begin position="251"/>
        <end position="269"/>
    </location>
</feature>
<dbReference type="STRING" id="1736691.SAMN06295964_1034"/>
<organism evidence="10 11">
    <name type="scientific">Aeromicrobium choanae</name>
    <dbReference type="NCBI Taxonomy" id="1736691"/>
    <lineage>
        <taxon>Bacteria</taxon>
        <taxon>Bacillati</taxon>
        <taxon>Actinomycetota</taxon>
        <taxon>Actinomycetes</taxon>
        <taxon>Propionibacteriales</taxon>
        <taxon>Nocardioidaceae</taxon>
        <taxon>Aeromicrobium</taxon>
    </lineage>
</organism>
<gene>
    <name evidence="10" type="ORF">SAMN06295964_1034</name>
</gene>
<dbReference type="AlphaFoldDB" id="A0A1T4YWM3"/>
<dbReference type="InterPro" id="IPR000620">
    <property type="entry name" value="EamA_dom"/>
</dbReference>
<comment type="similarity">
    <text evidence="2">Belongs to the EamA transporter family.</text>
</comment>